<evidence type="ECO:0000259" key="4">
    <source>
        <dbReference type="Pfam" id="PF08190"/>
    </source>
</evidence>
<dbReference type="VEuPathDB" id="TriTrypDB:C3747_150g21"/>
<comment type="similarity">
    <text evidence="1">Belongs to the PIH1 family.</text>
</comment>
<dbReference type="InterPro" id="IPR012981">
    <property type="entry name" value="PIH1_N"/>
</dbReference>
<feature type="coiled-coil region" evidence="2">
    <location>
        <begin position="639"/>
        <end position="666"/>
    </location>
</feature>
<feature type="compositionally biased region" description="Basic and acidic residues" evidence="3">
    <location>
        <begin position="167"/>
        <end position="176"/>
    </location>
</feature>
<keyword evidence="2" id="KW-0175">Coiled coil</keyword>
<dbReference type="VEuPathDB" id="TriTrypDB:ECC02_001138"/>
<feature type="compositionally biased region" description="Basic and acidic residues" evidence="3">
    <location>
        <begin position="439"/>
        <end position="453"/>
    </location>
</feature>
<dbReference type="VEuPathDB" id="TriTrypDB:TCSYLVIO_006242"/>
<comment type="caution">
    <text evidence="6">The sequence shown here is derived from an EMBL/GenBank/DDBJ whole genome shotgun (WGS) entry which is preliminary data.</text>
</comment>
<feature type="domain" description="PIH1 N-terminal" evidence="4">
    <location>
        <begin position="50"/>
        <end position="156"/>
    </location>
</feature>
<reference evidence="6 7" key="1">
    <citation type="journal article" date="2018" name="Microb. Genom.">
        <title>Expanding an expanded genome: long-read sequencing of Trypanosoma cruzi.</title>
        <authorList>
            <person name="Berna L."/>
            <person name="Rodriguez M."/>
            <person name="Chiribao M.L."/>
            <person name="Parodi-Talice A."/>
            <person name="Pita S."/>
            <person name="Rijo G."/>
            <person name="Alvarez-Valin F."/>
            <person name="Robello C."/>
        </authorList>
    </citation>
    <scope>NUCLEOTIDE SEQUENCE [LARGE SCALE GENOMIC DNA]</scope>
    <source>
        <strain evidence="6 7">TCC</strain>
    </source>
</reference>
<feature type="region of interest" description="Disordered" evidence="3">
    <location>
        <begin position="267"/>
        <end position="308"/>
    </location>
</feature>
<proteinExistence type="inferred from homology"/>
<dbReference type="VEuPathDB" id="TriTrypDB:TcCLB.503939.40"/>
<evidence type="ECO:0000259" key="5">
    <source>
        <dbReference type="Pfam" id="PF18201"/>
    </source>
</evidence>
<feature type="compositionally biased region" description="Basic and acidic residues" evidence="3">
    <location>
        <begin position="12"/>
        <end position="22"/>
    </location>
</feature>
<feature type="region of interest" description="Disordered" evidence="3">
    <location>
        <begin position="432"/>
        <end position="478"/>
    </location>
</feature>
<accession>A0A2V2W831</accession>
<dbReference type="Pfam" id="PF08190">
    <property type="entry name" value="PIH1"/>
    <property type="match status" value="2"/>
</dbReference>
<dbReference type="VEuPathDB" id="TriTrypDB:C4B63_4g265"/>
<dbReference type="SMR" id="A0A2V2W831"/>
<dbReference type="Proteomes" id="UP000246078">
    <property type="component" value="Unassembled WGS sequence"/>
</dbReference>
<dbReference type="VEuPathDB" id="TriTrypDB:TCDM_05289"/>
<dbReference type="Pfam" id="PF18201">
    <property type="entry name" value="PIH1_CS"/>
    <property type="match status" value="1"/>
</dbReference>
<dbReference type="OrthoDB" id="546764at2759"/>
<organism evidence="6 7">
    <name type="scientific">Trypanosoma cruzi</name>
    <dbReference type="NCBI Taxonomy" id="5693"/>
    <lineage>
        <taxon>Eukaryota</taxon>
        <taxon>Discoba</taxon>
        <taxon>Euglenozoa</taxon>
        <taxon>Kinetoplastea</taxon>
        <taxon>Metakinetoplastina</taxon>
        <taxon>Trypanosomatida</taxon>
        <taxon>Trypanosomatidae</taxon>
        <taxon>Trypanosoma</taxon>
        <taxon>Schizotrypanum</taxon>
    </lineage>
</organism>
<dbReference type="PANTHER" id="PTHR22997">
    <property type="entry name" value="PIH1 DOMAIN-CONTAINING PROTEIN 1"/>
    <property type="match status" value="1"/>
</dbReference>
<name>A0A2V2W831_TRYCR</name>
<dbReference type="PANTHER" id="PTHR22997:SF7">
    <property type="entry name" value="PIH1 N-TERMINAL DOMAIN-CONTAINING PROTEIN"/>
    <property type="match status" value="1"/>
</dbReference>
<evidence type="ECO:0000256" key="3">
    <source>
        <dbReference type="SAM" id="MobiDB-lite"/>
    </source>
</evidence>
<dbReference type="VEuPathDB" id="TriTrypDB:TcG_06047"/>
<dbReference type="InterPro" id="IPR041442">
    <property type="entry name" value="PIH1D1/2/3_CS-like"/>
</dbReference>
<feature type="compositionally biased region" description="Basic and acidic residues" evidence="3">
    <location>
        <begin position="542"/>
        <end position="565"/>
    </location>
</feature>
<dbReference type="VEuPathDB" id="TriTrypDB:TcCLB.509805.170"/>
<dbReference type="VEuPathDB" id="TriTrypDB:BCY84_18828"/>
<gene>
    <name evidence="6" type="ORF">C3747_150g21</name>
</gene>
<dbReference type="VEuPathDB" id="TriTrypDB:Tc_MARK_4967"/>
<evidence type="ECO:0008006" key="8">
    <source>
        <dbReference type="Google" id="ProtNLM"/>
    </source>
</evidence>
<dbReference type="InterPro" id="IPR050734">
    <property type="entry name" value="PIH1/Kintoun_subfamily"/>
</dbReference>
<feature type="region of interest" description="Disordered" evidence="3">
    <location>
        <begin position="1"/>
        <end position="22"/>
    </location>
</feature>
<dbReference type="AlphaFoldDB" id="A0A2V2W831"/>
<dbReference type="VEuPathDB" id="TriTrypDB:C4B63_4g264"/>
<sequence>MPLETINLSGKDAQDGEKFTPTPEELRTIQEKMKDPKFVELFQSYMKSMEDPETRREEEAYLKQVEHQAKAGGDYSFDFVFPKPGFVVELLEPSTSYQVTHPSLKAESKKKKHVPRVYVNMCSSEKIDPFSEQSTGDREKSNWLVPVSVSKPRTELFSEEAATSGKTGEKQTHESGEGTNPVVVYDAVFHPNTLQLTDRSDRFCCFLVNIAVEHINSGYGDCHGFEFRRLPSRIQSVGTPQNQTISREKGKSPFAAAMNEKTLTHPTKVLPPLTSTSEKGRTTPCNKGKETSGVQAKKETDAEAGDKVEKKEHIPHFTIAHQGHIDLTDTWGWKIVDRRVGVPEALVVKMDFTGVQSAADLNIEVESTYVIIAKSSSHPYYGSVTLPFSVESTPLEAKFERRKSRLTLVLRVVPPAPTGITAEDMRQELLSAGNPPDSVTEHAEDVVTERKNNDSAQDSATAGCVANDETSTVSDLLPAEARPTAVELPKKTPSVPQFSCVGDPDRVRIVMEKVQAARLEREKAAAAAEEQETSFAKTGSDPQEKENDDDPAKEPAGNPEHEPQREVVTGSTALEGAASTSTFTLTEVSATAGADGAVHVGDGTETAEDAAGLELLRQRQDAWQREIHRRTEARHDEDREKALIADREARREAERLRRRAEAARLQEAAAVKLAERMAELPLRNRHIFTVD</sequence>
<dbReference type="OMA" id="MPLEHIN"/>
<feature type="domain" description="PIH1D1/2/3 CS-like" evidence="5">
    <location>
        <begin position="315"/>
        <end position="413"/>
    </location>
</feature>
<evidence type="ECO:0000313" key="7">
    <source>
        <dbReference type="Proteomes" id="UP000246078"/>
    </source>
</evidence>
<feature type="region of interest" description="Disordered" evidence="3">
    <location>
        <begin position="521"/>
        <end position="566"/>
    </location>
</feature>
<dbReference type="GO" id="GO:0005737">
    <property type="term" value="C:cytoplasm"/>
    <property type="evidence" value="ECO:0007669"/>
    <property type="project" value="TreeGrafter"/>
</dbReference>
<feature type="region of interest" description="Disordered" evidence="3">
    <location>
        <begin position="155"/>
        <end position="178"/>
    </location>
</feature>
<dbReference type="EMBL" id="PRFC01000150">
    <property type="protein sequence ID" value="PWV04475.1"/>
    <property type="molecule type" value="Genomic_DNA"/>
</dbReference>
<dbReference type="VEuPathDB" id="TriTrypDB:TcCL_NonESM06936"/>
<feature type="domain" description="PIH1 N-terminal" evidence="4">
    <location>
        <begin position="175"/>
        <end position="249"/>
    </location>
</feature>
<evidence type="ECO:0000256" key="2">
    <source>
        <dbReference type="SAM" id="Coils"/>
    </source>
</evidence>
<evidence type="ECO:0000256" key="1">
    <source>
        <dbReference type="ARBA" id="ARBA00008511"/>
    </source>
</evidence>
<dbReference type="VEuPathDB" id="TriTrypDB:TcBrA4_0083580"/>
<evidence type="ECO:0000313" key="6">
    <source>
        <dbReference type="EMBL" id="PWV04475.1"/>
    </source>
</evidence>
<feature type="compositionally biased region" description="Basic and acidic residues" evidence="3">
    <location>
        <begin position="296"/>
        <end position="308"/>
    </location>
</feature>
<protein>
    <recommendedName>
        <fullName evidence="8">Dynein assembly factor 2, axonemal homolog</fullName>
    </recommendedName>
</protein>